<evidence type="ECO:0000256" key="3">
    <source>
        <dbReference type="ARBA" id="ARBA00022448"/>
    </source>
</evidence>
<evidence type="ECO:0000256" key="7">
    <source>
        <dbReference type="ARBA" id="ARBA00022723"/>
    </source>
</evidence>
<keyword evidence="7" id="KW-0479">Metal-binding</keyword>
<proteinExistence type="inferred from homology"/>
<keyword evidence="4" id="KW-1003">Cell membrane</keyword>
<evidence type="ECO:0000256" key="10">
    <source>
        <dbReference type="ARBA" id="ARBA00023004"/>
    </source>
</evidence>
<feature type="transmembrane region" description="Helical" evidence="13">
    <location>
        <begin position="144"/>
        <end position="173"/>
    </location>
</feature>
<reference evidence="16" key="1">
    <citation type="journal article" date="2019" name="Int. J. Syst. Evol. Microbiol.">
        <title>The Global Catalogue of Microorganisms (GCM) 10K type strain sequencing project: providing services to taxonomists for standard genome sequencing and annotation.</title>
        <authorList>
            <consortium name="The Broad Institute Genomics Platform"/>
            <consortium name="The Broad Institute Genome Sequencing Center for Infectious Disease"/>
            <person name="Wu L."/>
            <person name="Ma J."/>
        </authorList>
    </citation>
    <scope>NUCLEOTIDE SEQUENCE [LARGE SCALE GENOMIC DNA]</scope>
    <source>
        <strain evidence="16">CGMCC 1.6774</strain>
    </source>
</reference>
<comment type="subcellular location">
    <subcellularLocation>
        <location evidence="2">Cell membrane</location>
        <topology evidence="2">Multi-pass membrane protein</topology>
    </subcellularLocation>
</comment>
<dbReference type="PANTHER" id="PTHR30529:SF1">
    <property type="entry name" value="CYTOCHROME B561 HOMOLOG 2"/>
    <property type="match status" value="1"/>
</dbReference>
<accession>A0ABW5AHI0</accession>
<evidence type="ECO:0000256" key="1">
    <source>
        <dbReference type="ARBA" id="ARBA00001970"/>
    </source>
</evidence>
<dbReference type="EMBL" id="JBHUIW010000003">
    <property type="protein sequence ID" value="MFD2181354.1"/>
    <property type="molecule type" value="Genomic_DNA"/>
</dbReference>
<keyword evidence="5" id="KW-0349">Heme</keyword>
<keyword evidence="3" id="KW-0813">Transport</keyword>
<keyword evidence="8" id="KW-0249">Electron transport</keyword>
<keyword evidence="10" id="KW-0408">Iron</keyword>
<dbReference type="PANTHER" id="PTHR30529">
    <property type="entry name" value="CYTOCHROME B561"/>
    <property type="match status" value="1"/>
</dbReference>
<name>A0ABW5AHI0_9BRAD</name>
<dbReference type="Pfam" id="PF01292">
    <property type="entry name" value="Ni_hydr_CYTB"/>
    <property type="match status" value="1"/>
</dbReference>
<gene>
    <name evidence="15" type="ORF">ACFSOX_04255</name>
</gene>
<keyword evidence="16" id="KW-1185">Reference proteome</keyword>
<comment type="cofactor">
    <cofactor evidence="1">
        <name>heme b</name>
        <dbReference type="ChEBI" id="CHEBI:60344"/>
    </cofactor>
</comment>
<dbReference type="Gene3D" id="1.20.950.20">
    <property type="entry name" value="Transmembrane di-heme cytochromes, Chain C"/>
    <property type="match status" value="1"/>
</dbReference>
<evidence type="ECO:0000256" key="5">
    <source>
        <dbReference type="ARBA" id="ARBA00022617"/>
    </source>
</evidence>
<evidence type="ECO:0000256" key="6">
    <source>
        <dbReference type="ARBA" id="ARBA00022692"/>
    </source>
</evidence>
<evidence type="ECO:0000256" key="11">
    <source>
        <dbReference type="ARBA" id="ARBA00023136"/>
    </source>
</evidence>
<protein>
    <submittedName>
        <fullName evidence="15">Cytochrome b</fullName>
    </submittedName>
</protein>
<evidence type="ECO:0000256" key="9">
    <source>
        <dbReference type="ARBA" id="ARBA00022989"/>
    </source>
</evidence>
<evidence type="ECO:0000259" key="14">
    <source>
        <dbReference type="Pfam" id="PF01292"/>
    </source>
</evidence>
<feature type="transmembrane region" description="Helical" evidence="13">
    <location>
        <begin position="102"/>
        <end position="124"/>
    </location>
</feature>
<sequence length="189" mass="20433">MPRPWSAHAVYGTTARVLHWTMAVLILVQATIGIVMTWAPEGSTLAGLSTALSFYDVHKLLGVALLALVLVRLANRIGQGVPAEDPSIAAWQAETANIVHTWMYLLLIVVPLLGWIGVSLYPALTAFGITLPALTAPDQKMSEPVFVAHAVAAFVLIGLVLVHVGAALFHALIRQDGVFRRMWPRDEEA</sequence>
<dbReference type="Proteomes" id="UP001597314">
    <property type="component" value="Unassembled WGS sequence"/>
</dbReference>
<feature type="transmembrane region" description="Helical" evidence="13">
    <location>
        <begin position="20"/>
        <end position="39"/>
    </location>
</feature>
<keyword evidence="11 13" id="KW-0472">Membrane</keyword>
<evidence type="ECO:0000256" key="12">
    <source>
        <dbReference type="ARBA" id="ARBA00037975"/>
    </source>
</evidence>
<dbReference type="RefSeq" id="WP_378476540.1">
    <property type="nucleotide sequence ID" value="NZ_JBHUIW010000003.1"/>
</dbReference>
<comment type="caution">
    <text evidence="15">The sequence shown here is derived from an EMBL/GenBank/DDBJ whole genome shotgun (WGS) entry which is preliminary data.</text>
</comment>
<comment type="similarity">
    <text evidence="12">Belongs to the cytochrome b561 family.</text>
</comment>
<evidence type="ECO:0000313" key="16">
    <source>
        <dbReference type="Proteomes" id="UP001597314"/>
    </source>
</evidence>
<dbReference type="InterPro" id="IPR016174">
    <property type="entry name" value="Di-haem_cyt_TM"/>
</dbReference>
<feature type="domain" description="Cytochrome b561 bacterial/Ni-hydrogenase" evidence="14">
    <location>
        <begin position="10"/>
        <end position="184"/>
    </location>
</feature>
<evidence type="ECO:0000256" key="4">
    <source>
        <dbReference type="ARBA" id="ARBA00022475"/>
    </source>
</evidence>
<evidence type="ECO:0000256" key="2">
    <source>
        <dbReference type="ARBA" id="ARBA00004651"/>
    </source>
</evidence>
<dbReference type="SUPFAM" id="SSF81342">
    <property type="entry name" value="Transmembrane di-heme cytochromes"/>
    <property type="match status" value="1"/>
</dbReference>
<dbReference type="InterPro" id="IPR052168">
    <property type="entry name" value="Cytochrome_b561_oxidase"/>
</dbReference>
<organism evidence="15 16">
    <name type="scientific">Rhodoplanes azumiensis</name>
    <dbReference type="NCBI Taxonomy" id="1897628"/>
    <lineage>
        <taxon>Bacteria</taxon>
        <taxon>Pseudomonadati</taxon>
        <taxon>Pseudomonadota</taxon>
        <taxon>Alphaproteobacteria</taxon>
        <taxon>Hyphomicrobiales</taxon>
        <taxon>Nitrobacteraceae</taxon>
        <taxon>Rhodoplanes</taxon>
    </lineage>
</organism>
<dbReference type="InterPro" id="IPR011577">
    <property type="entry name" value="Cyt_b561_bac/Ni-Hgenase"/>
</dbReference>
<evidence type="ECO:0000256" key="13">
    <source>
        <dbReference type="SAM" id="Phobius"/>
    </source>
</evidence>
<evidence type="ECO:0000313" key="15">
    <source>
        <dbReference type="EMBL" id="MFD2181354.1"/>
    </source>
</evidence>
<evidence type="ECO:0000256" key="8">
    <source>
        <dbReference type="ARBA" id="ARBA00022982"/>
    </source>
</evidence>
<feature type="transmembrane region" description="Helical" evidence="13">
    <location>
        <begin position="51"/>
        <end position="71"/>
    </location>
</feature>
<keyword evidence="6 13" id="KW-0812">Transmembrane</keyword>
<keyword evidence="9 13" id="KW-1133">Transmembrane helix</keyword>